<keyword evidence="1 2" id="KW-0103">Bromodomain</keyword>
<dbReference type="InterPro" id="IPR036427">
    <property type="entry name" value="Bromodomain-like_sf"/>
</dbReference>
<dbReference type="PROSITE" id="PS50014">
    <property type="entry name" value="BROMODOMAIN_2"/>
    <property type="match status" value="1"/>
</dbReference>
<feature type="compositionally biased region" description="Low complexity" evidence="3">
    <location>
        <begin position="102"/>
        <end position="118"/>
    </location>
</feature>
<feature type="compositionally biased region" description="Low complexity" evidence="3">
    <location>
        <begin position="412"/>
        <end position="426"/>
    </location>
</feature>
<feature type="region of interest" description="Disordered" evidence="3">
    <location>
        <begin position="679"/>
        <end position="727"/>
    </location>
</feature>
<name>A0ABP1GBV3_9CHLO</name>
<feature type="compositionally biased region" description="Basic and acidic residues" evidence="3">
    <location>
        <begin position="151"/>
        <end position="163"/>
    </location>
</feature>
<evidence type="ECO:0000259" key="4">
    <source>
        <dbReference type="PROSITE" id="PS50014"/>
    </source>
</evidence>
<keyword evidence="6" id="KW-1185">Reference proteome</keyword>
<feature type="compositionally biased region" description="Polar residues" evidence="3">
    <location>
        <begin position="875"/>
        <end position="887"/>
    </location>
</feature>
<feature type="compositionally biased region" description="Basic and acidic residues" evidence="3">
    <location>
        <begin position="35"/>
        <end position="46"/>
    </location>
</feature>
<dbReference type="InterPro" id="IPR001487">
    <property type="entry name" value="Bromodomain"/>
</dbReference>
<proteinExistence type="predicted"/>
<feature type="compositionally biased region" description="Pro residues" evidence="3">
    <location>
        <begin position="532"/>
        <end position="542"/>
    </location>
</feature>
<dbReference type="PANTHER" id="PTHR22881:SF27">
    <property type="entry name" value="BROMODOMAIN CONTAINING 7_9"/>
    <property type="match status" value="1"/>
</dbReference>
<feature type="compositionally biased region" description="Basic and acidic residues" evidence="3">
    <location>
        <begin position="391"/>
        <end position="403"/>
    </location>
</feature>
<feature type="compositionally biased region" description="Low complexity" evidence="3">
    <location>
        <begin position="679"/>
        <end position="693"/>
    </location>
</feature>
<feature type="region of interest" description="Disordered" evidence="3">
    <location>
        <begin position="368"/>
        <end position="426"/>
    </location>
</feature>
<feature type="compositionally biased region" description="Low complexity" evidence="3">
    <location>
        <begin position="70"/>
        <end position="87"/>
    </location>
</feature>
<reference evidence="5 6" key="1">
    <citation type="submission" date="2024-06" db="EMBL/GenBank/DDBJ databases">
        <authorList>
            <person name="Kraege A."/>
            <person name="Thomma B."/>
        </authorList>
    </citation>
    <scope>NUCLEOTIDE SEQUENCE [LARGE SCALE GENOMIC DNA]</scope>
</reference>
<feature type="region of interest" description="Disordered" evidence="3">
    <location>
        <begin position="852"/>
        <end position="927"/>
    </location>
</feature>
<feature type="region of interest" description="Disordered" evidence="3">
    <location>
        <begin position="1"/>
        <end position="266"/>
    </location>
</feature>
<evidence type="ECO:0000256" key="1">
    <source>
        <dbReference type="ARBA" id="ARBA00023117"/>
    </source>
</evidence>
<feature type="compositionally biased region" description="Low complexity" evidence="3">
    <location>
        <begin position="198"/>
        <end position="223"/>
    </location>
</feature>
<accession>A0ABP1GBV3</accession>
<feature type="compositionally biased region" description="Low complexity" evidence="3">
    <location>
        <begin position="1013"/>
        <end position="1044"/>
    </location>
</feature>
<dbReference type="SUPFAM" id="SSF47370">
    <property type="entry name" value="Bromodomain"/>
    <property type="match status" value="1"/>
</dbReference>
<evidence type="ECO:0000313" key="5">
    <source>
        <dbReference type="EMBL" id="CAL5228782.1"/>
    </source>
</evidence>
<feature type="compositionally biased region" description="Low complexity" evidence="3">
    <location>
        <begin position="1"/>
        <end position="14"/>
    </location>
</feature>
<dbReference type="InterPro" id="IPR051831">
    <property type="entry name" value="Bromodomain_contain_prot"/>
</dbReference>
<feature type="region of interest" description="Disordered" evidence="3">
    <location>
        <begin position="526"/>
        <end position="554"/>
    </location>
</feature>
<feature type="region of interest" description="Disordered" evidence="3">
    <location>
        <begin position="1009"/>
        <end position="1044"/>
    </location>
</feature>
<organism evidence="5 6">
    <name type="scientific">Coccomyxa viridis</name>
    <dbReference type="NCBI Taxonomy" id="1274662"/>
    <lineage>
        <taxon>Eukaryota</taxon>
        <taxon>Viridiplantae</taxon>
        <taxon>Chlorophyta</taxon>
        <taxon>core chlorophytes</taxon>
        <taxon>Trebouxiophyceae</taxon>
        <taxon>Trebouxiophyceae incertae sedis</taxon>
        <taxon>Coccomyxaceae</taxon>
        <taxon>Coccomyxa</taxon>
    </lineage>
</organism>
<dbReference type="EMBL" id="CAXHTA020000019">
    <property type="protein sequence ID" value="CAL5228782.1"/>
    <property type="molecule type" value="Genomic_DNA"/>
</dbReference>
<evidence type="ECO:0000256" key="2">
    <source>
        <dbReference type="PROSITE-ProRule" id="PRU00035"/>
    </source>
</evidence>
<feature type="region of interest" description="Disordered" evidence="3">
    <location>
        <begin position="944"/>
        <end position="989"/>
    </location>
</feature>
<feature type="compositionally biased region" description="Low complexity" evidence="3">
    <location>
        <begin position="700"/>
        <end position="727"/>
    </location>
</feature>
<protein>
    <submittedName>
        <fullName evidence="5">G11973 protein</fullName>
    </submittedName>
</protein>
<feature type="compositionally biased region" description="Basic and acidic residues" evidence="3">
    <location>
        <begin position="891"/>
        <end position="901"/>
    </location>
</feature>
<dbReference type="PANTHER" id="PTHR22881">
    <property type="entry name" value="BROMODOMAIN CONTAINING PROTEIN"/>
    <property type="match status" value="1"/>
</dbReference>
<gene>
    <name evidence="5" type="primary">g11973</name>
    <name evidence="5" type="ORF">VP750_LOCUS10688</name>
</gene>
<sequence>MNVKPKLVLKLPKALQDDSKASNSHSVKPQKKRKQPEGDRSVHISPEKPAPVKQEPQGSVPAKKKFKVLGPGSLKPSSSGFPSPAGPTFVKPRISVKFGAAGKPSVSISGGPPSSAPSRQHAAPQAASGVPKDTKKPAVRESARKAVGSEPKARAVEPEQRRGPEKKKKKFKRLDQANGGSGQGIKVSLRAPSLQSGAAPEASHAAAPEASAAPSLAAPASLPNGVSQAPDTKQVPLEKQPGAPGHAAPPKPARVLPSGPPEQSQVQRVIQRMQKKDPYRIFAEVPSEEMAPGYTRIVTRPMAFSIMWERFRKGEYMTWEELQADLDQMFRNAMTYNRPETVFHKQAAKMLQIGAKVVEAVRMGPKPVMKAKAPPQAPRPPREGTQPAKQSDQEQKPVPEQRVLRPQRRPAKAATTTKTVKRAAAAQYRPKAGVRAATAAALSAAEDNLPRQTFYSRATRVFGCHQWKGLALGATAEDVPFSSGRFLARPSTGALPSGEQYAASLERFAGGLKGTVLQKVLEKKAQALKAPTAPPPPPPVQPQPQLQQSLQQQQQKALPMQMTGNRNVVPSSGGVPIAAPRPAWQTAPLYIQGASGALPQHANIHAQLAASASQSLPKAVPLQAQPRAASVPMQPGINFPQQLAGLFSQHQQPQAHVLAALQKQAEALMAQHQRNTIAAAAAAQSRPSSAASSGKPMVTGQPFGQAGQGQIQAGQSRPQVQSASQQSGVQPGAAHLLFTAQCLAAIEFPISVNVGNKKRRQIGGSQRQRAANAAVEADAFLLELEGNTEDKAKEEERKKRAFNQVTEAASELMDLGYEDIYTDTRETIHGSAKGGAAGSQHKSMYVWHDDGMSAPRRRDLGNDITSFKDLPRCRSSVNGPAPGSTQGAPEPDNKRGPEQHEPAQQAQGAAAPPSARDDREASAATAAAGSVTYQTAVPFQYPEAKQPQQAQHPVVPKMAPLPPPPGGFRAQTAPGQPGLQPQASQPAQHQDYAGYAQTAYPQYPVPGPGQYGGPYMPQGQWQYPMQGQPQQPQHPQHAYPGQYAQYPQYYNNGWPT</sequence>
<feature type="compositionally biased region" description="Low complexity" evidence="3">
    <location>
        <begin position="543"/>
        <end position="554"/>
    </location>
</feature>
<dbReference type="Proteomes" id="UP001497392">
    <property type="component" value="Unassembled WGS sequence"/>
</dbReference>
<feature type="compositionally biased region" description="Polar residues" evidence="3">
    <location>
        <begin position="979"/>
        <end position="988"/>
    </location>
</feature>
<dbReference type="Gene3D" id="1.20.920.10">
    <property type="entry name" value="Bromodomain-like"/>
    <property type="match status" value="1"/>
</dbReference>
<feature type="compositionally biased region" description="Basic and acidic residues" evidence="3">
    <location>
        <begin position="852"/>
        <end position="861"/>
    </location>
</feature>
<feature type="domain" description="Bromo" evidence="4">
    <location>
        <begin position="274"/>
        <end position="344"/>
    </location>
</feature>
<feature type="compositionally biased region" description="Low complexity" evidence="3">
    <location>
        <begin position="902"/>
        <end position="914"/>
    </location>
</feature>
<comment type="caution">
    <text evidence="5">The sequence shown here is derived from an EMBL/GenBank/DDBJ whole genome shotgun (WGS) entry which is preliminary data.</text>
</comment>
<evidence type="ECO:0000256" key="3">
    <source>
        <dbReference type="SAM" id="MobiDB-lite"/>
    </source>
</evidence>
<dbReference type="Pfam" id="PF00439">
    <property type="entry name" value="Bromodomain"/>
    <property type="match status" value="1"/>
</dbReference>
<evidence type="ECO:0000313" key="6">
    <source>
        <dbReference type="Proteomes" id="UP001497392"/>
    </source>
</evidence>
<feature type="compositionally biased region" description="Basic and acidic residues" evidence="3">
    <location>
        <begin position="132"/>
        <end position="144"/>
    </location>
</feature>
<dbReference type="SMART" id="SM00297">
    <property type="entry name" value="BROMO"/>
    <property type="match status" value="1"/>
</dbReference>